<dbReference type="GO" id="GO:0042802">
    <property type="term" value="F:identical protein binding"/>
    <property type="evidence" value="ECO:0007669"/>
    <property type="project" value="UniProtKB-ARBA"/>
</dbReference>
<evidence type="ECO:0000256" key="1">
    <source>
        <dbReference type="ARBA" id="ARBA00011738"/>
    </source>
</evidence>
<evidence type="ECO:0000313" key="13">
    <source>
        <dbReference type="Proteomes" id="UP000186795"/>
    </source>
</evidence>
<feature type="binding site" evidence="10">
    <location>
        <position position="211"/>
    </location>
    <ligand>
        <name>Zn(2+)</name>
        <dbReference type="ChEBI" id="CHEBI:29105"/>
        <label>1</label>
        <note>catalytic</note>
    </ligand>
</feature>
<feature type="binding site" evidence="10">
    <location>
        <position position="269"/>
    </location>
    <ligand>
        <name>Zn(2+)</name>
        <dbReference type="ChEBI" id="CHEBI:29105"/>
        <label>2</label>
        <note>catalytic</note>
    </ligand>
</feature>
<name>A0A1N7PGZ1_9BACL</name>
<evidence type="ECO:0000256" key="3">
    <source>
        <dbReference type="ARBA" id="ARBA00022694"/>
    </source>
</evidence>
<evidence type="ECO:0000256" key="8">
    <source>
        <dbReference type="ARBA" id="ARBA00022833"/>
    </source>
</evidence>
<keyword evidence="7 10" id="KW-0378">Hydrolase</keyword>
<evidence type="ECO:0000256" key="9">
    <source>
        <dbReference type="ARBA" id="ARBA00057812"/>
    </source>
</evidence>
<feature type="binding site" evidence="10">
    <location>
        <position position="211"/>
    </location>
    <ligand>
        <name>Zn(2+)</name>
        <dbReference type="ChEBI" id="CHEBI:29105"/>
        <label>2</label>
        <note>catalytic</note>
    </ligand>
</feature>
<feature type="binding site" evidence="10">
    <location>
        <position position="68"/>
    </location>
    <ligand>
        <name>Zn(2+)</name>
        <dbReference type="ChEBI" id="CHEBI:29105"/>
        <label>2</label>
        <note>catalytic</note>
    </ligand>
</feature>
<keyword evidence="13" id="KW-1185">Reference proteome</keyword>
<dbReference type="FunFam" id="3.60.15.10:FF:000002">
    <property type="entry name" value="Ribonuclease Z"/>
    <property type="match status" value="1"/>
</dbReference>
<dbReference type="CDD" id="cd07717">
    <property type="entry name" value="RNaseZ_ZiPD-like_MBL-fold"/>
    <property type="match status" value="1"/>
</dbReference>
<evidence type="ECO:0000259" key="11">
    <source>
        <dbReference type="SMART" id="SM00849"/>
    </source>
</evidence>
<dbReference type="Gene3D" id="3.60.15.10">
    <property type="entry name" value="Ribonuclease Z/Hydroxyacylglutathione hydrolase-like"/>
    <property type="match status" value="1"/>
</dbReference>
<dbReference type="PANTHER" id="PTHR46018">
    <property type="entry name" value="ZINC PHOSPHODIESTERASE ELAC PROTEIN 1"/>
    <property type="match status" value="1"/>
</dbReference>
<dbReference type="InterPro" id="IPR013471">
    <property type="entry name" value="RNase_Z/BN"/>
</dbReference>
<dbReference type="InterPro" id="IPR001279">
    <property type="entry name" value="Metallo-B-lactamas"/>
</dbReference>
<comment type="catalytic activity">
    <reaction evidence="10">
        <text>Endonucleolytic cleavage of RNA, removing extra 3' nucleotides from tRNA precursor, generating 3' termini of tRNAs. A 3'-hydroxy group is left at the tRNA terminus and a 5'-phosphoryl group is left at the trailer molecule.</text>
        <dbReference type="EC" id="3.1.26.11"/>
    </reaction>
</comment>
<feature type="domain" description="Metallo-beta-lactamase" evidence="11">
    <location>
        <begin position="18"/>
        <end position="194"/>
    </location>
</feature>
<dbReference type="EMBL" id="FTOD01000012">
    <property type="protein sequence ID" value="SIT09599.1"/>
    <property type="molecule type" value="Genomic_DNA"/>
</dbReference>
<dbReference type="EC" id="3.1.26.11" evidence="2 10"/>
<keyword evidence="8 10" id="KW-0862">Zinc</keyword>
<feature type="binding site" evidence="10">
    <location>
        <position position="67"/>
    </location>
    <ligand>
        <name>Zn(2+)</name>
        <dbReference type="ChEBI" id="CHEBI:29105"/>
        <label>2</label>
        <note>catalytic</note>
    </ligand>
</feature>
<dbReference type="GO" id="GO:0042781">
    <property type="term" value="F:3'-tRNA processing endoribonuclease activity"/>
    <property type="evidence" value="ECO:0007669"/>
    <property type="project" value="UniProtKB-UniRule"/>
</dbReference>
<keyword evidence="3 10" id="KW-0819">tRNA processing</keyword>
<dbReference type="NCBIfam" id="NF000801">
    <property type="entry name" value="PRK00055.1-3"/>
    <property type="match status" value="1"/>
</dbReference>
<dbReference type="AlphaFoldDB" id="A0A1N7PGZ1"/>
<comment type="cofactor">
    <cofactor evidence="10">
        <name>Zn(2+)</name>
        <dbReference type="ChEBI" id="CHEBI:29105"/>
    </cofactor>
    <text evidence="10">Binds 2 Zn(2+) ions.</text>
</comment>
<dbReference type="HAMAP" id="MF_01818">
    <property type="entry name" value="RNase_Z_BN"/>
    <property type="match status" value="1"/>
</dbReference>
<evidence type="ECO:0000256" key="5">
    <source>
        <dbReference type="ARBA" id="ARBA00022723"/>
    </source>
</evidence>
<evidence type="ECO:0000256" key="6">
    <source>
        <dbReference type="ARBA" id="ARBA00022759"/>
    </source>
</evidence>
<evidence type="ECO:0000313" key="12">
    <source>
        <dbReference type="EMBL" id="SIT09599.1"/>
    </source>
</evidence>
<dbReference type="GO" id="GO:0008270">
    <property type="term" value="F:zinc ion binding"/>
    <property type="evidence" value="ECO:0007669"/>
    <property type="project" value="UniProtKB-UniRule"/>
</dbReference>
<gene>
    <name evidence="10" type="primary">rnz</name>
    <name evidence="12" type="ORF">SAMN05421790_11276</name>
</gene>
<evidence type="ECO:0000256" key="2">
    <source>
        <dbReference type="ARBA" id="ARBA00012477"/>
    </source>
</evidence>
<accession>A0A1N7PGZ1</accession>
<keyword evidence="5 10" id="KW-0479">Metal-binding</keyword>
<dbReference type="SUPFAM" id="SSF56281">
    <property type="entry name" value="Metallo-hydrolase/oxidoreductase"/>
    <property type="match status" value="1"/>
</dbReference>
<comment type="similarity">
    <text evidence="10">Belongs to the RNase Z family.</text>
</comment>
<protein>
    <recommendedName>
        <fullName evidence="2 10">Ribonuclease Z</fullName>
        <shortName evidence="10">RNase Z</shortName>
        <ecNumber evidence="2 10">3.1.26.11</ecNumber>
    </recommendedName>
    <alternativeName>
        <fullName evidence="10">tRNA 3 endonuclease</fullName>
    </alternativeName>
    <alternativeName>
        <fullName evidence="10">tRNase Z</fullName>
    </alternativeName>
</protein>
<comment type="function">
    <text evidence="9 10">Zinc phosphodiesterase, which displays some tRNA 3'-processing endonuclease activity. Probably involved in tRNA maturation, by removing a 3'-trailer from precursor tRNA.</text>
</comment>
<comment type="subunit">
    <text evidence="1 10">Homodimer.</text>
</comment>
<dbReference type="RefSeq" id="WP_076526137.1">
    <property type="nucleotide sequence ID" value="NZ_CP048103.1"/>
</dbReference>
<dbReference type="Proteomes" id="UP000186795">
    <property type="component" value="Unassembled WGS sequence"/>
</dbReference>
<feature type="binding site" evidence="10">
    <location>
        <position position="65"/>
    </location>
    <ligand>
        <name>Zn(2+)</name>
        <dbReference type="ChEBI" id="CHEBI:29105"/>
        <label>1</label>
        <note>catalytic</note>
    </ligand>
</feature>
<dbReference type="InterPro" id="IPR036866">
    <property type="entry name" value="RibonucZ/Hydroxyglut_hydro"/>
</dbReference>
<reference evidence="13" key="1">
    <citation type="submission" date="2017-01" db="EMBL/GenBank/DDBJ databases">
        <authorList>
            <person name="Varghese N."/>
            <person name="Submissions S."/>
        </authorList>
    </citation>
    <scope>NUCLEOTIDE SEQUENCE [LARGE SCALE GENOMIC DNA]</scope>
    <source>
        <strain evidence="13">DSM 45196</strain>
    </source>
</reference>
<proteinExistence type="inferred from homology"/>
<organism evidence="12 13">
    <name type="scientific">Kroppenstedtia eburnea</name>
    <dbReference type="NCBI Taxonomy" id="714067"/>
    <lineage>
        <taxon>Bacteria</taxon>
        <taxon>Bacillati</taxon>
        <taxon>Bacillota</taxon>
        <taxon>Bacilli</taxon>
        <taxon>Bacillales</taxon>
        <taxon>Thermoactinomycetaceae</taxon>
        <taxon>Kroppenstedtia</taxon>
    </lineage>
</organism>
<dbReference type="Pfam" id="PF12706">
    <property type="entry name" value="Lactamase_B_2"/>
    <property type="match status" value="1"/>
</dbReference>
<dbReference type="NCBIfam" id="TIGR02651">
    <property type="entry name" value="RNase_Z"/>
    <property type="match status" value="1"/>
</dbReference>
<keyword evidence="6 10" id="KW-0255">Endonuclease</keyword>
<evidence type="ECO:0000256" key="4">
    <source>
        <dbReference type="ARBA" id="ARBA00022722"/>
    </source>
</evidence>
<dbReference type="PANTHER" id="PTHR46018:SF2">
    <property type="entry name" value="ZINC PHOSPHODIESTERASE ELAC PROTEIN 1"/>
    <property type="match status" value="1"/>
</dbReference>
<dbReference type="Pfam" id="PF23023">
    <property type="entry name" value="Anti-Pycsar_Apyc1"/>
    <property type="match status" value="1"/>
</dbReference>
<evidence type="ECO:0000256" key="10">
    <source>
        <dbReference type="HAMAP-Rule" id="MF_01818"/>
    </source>
</evidence>
<dbReference type="OrthoDB" id="9800940at2"/>
<feature type="binding site" evidence="10">
    <location>
        <position position="140"/>
    </location>
    <ligand>
        <name>Zn(2+)</name>
        <dbReference type="ChEBI" id="CHEBI:29105"/>
        <label>1</label>
        <note>catalytic</note>
    </ligand>
</feature>
<dbReference type="SMART" id="SM00849">
    <property type="entry name" value="Lactamase_B"/>
    <property type="match status" value="1"/>
</dbReference>
<feature type="binding site" evidence="10">
    <location>
        <position position="63"/>
    </location>
    <ligand>
        <name>Zn(2+)</name>
        <dbReference type="ChEBI" id="CHEBI:29105"/>
        <label>1</label>
        <note>catalytic</note>
    </ligand>
</feature>
<evidence type="ECO:0000256" key="7">
    <source>
        <dbReference type="ARBA" id="ARBA00022801"/>
    </source>
</evidence>
<sequence length="308" mass="34130">MELIFLGTGAGIPSKERNVSAIALRWPDSGGDTWLFDCGEGTQQRILSSTVKLTRVSRLFITHLHGDHIFGLPGLLGTRSFQEGERPLTIYGPQGLEAFLREALRVSGTHLRYPFTFQEVEDGAEFFCDGVRVRAARLEHGIPCFGYRIEEPDRPGALRIDLLKRDGVPPGPHYRRLKEGKQVRLPDGRILDGKAYLSAPKRGRRVAILGDTRPTPAAVELARDVDLLVHEATYGREREDLAREHFHSTTIQAAETACAAGARRLILTHISPRYALAEGESLAGEARALFSETEVARDGKTVTVERED</sequence>
<feature type="active site" description="Proton acceptor" evidence="10">
    <location>
        <position position="67"/>
    </location>
</feature>
<keyword evidence="4 10" id="KW-0540">Nuclease</keyword>